<dbReference type="SUPFAM" id="SSF55729">
    <property type="entry name" value="Acyl-CoA N-acyltransferases (Nat)"/>
    <property type="match status" value="1"/>
</dbReference>
<keyword evidence="4" id="KW-0689">Ribosomal protein</keyword>
<evidence type="ECO:0000256" key="1">
    <source>
        <dbReference type="ARBA" id="ARBA00022679"/>
    </source>
</evidence>
<evidence type="ECO:0000259" key="3">
    <source>
        <dbReference type="PROSITE" id="PS51186"/>
    </source>
</evidence>
<dbReference type="Gene3D" id="3.40.630.30">
    <property type="match status" value="1"/>
</dbReference>
<dbReference type="Pfam" id="PF00583">
    <property type="entry name" value="Acetyltransf_1"/>
    <property type="match status" value="1"/>
</dbReference>
<reference evidence="4 5" key="1">
    <citation type="submission" date="2020-08" db="EMBL/GenBank/DDBJ databases">
        <title>Genomic Encyclopedia of Type Strains, Phase IV (KMG-IV): sequencing the most valuable type-strain genomes for metagenomic binning, comparative biology and taxonomic classification.</title>
        <authorList>
            <person name="Goeker M."/>
        </authorList>
    </citation>
    <scope>NUCLEOTIDE SEQUENCE [LARGE SCALE GENOMIC DNA]</scope>
    <source>
        <strain evidence="4 5">DSM 45385</strain>
    </source>
</reference>
<proteinExistence type="predicted"/>
<accession>A0A7W8A776</accession>
<keyword evidence="1" id="KW-0808">Transferase</keyword>
<comment type="caution">
    <text evidence="4">The sequence shown here is derived from an EMBL/GenBank/DDBJ whole genome shotgun (WGS) entry which is preliminary data.</text>
</comment>
<dbReference type="AlphaFoldDB" id="A0A7W8A776"/>
<dbReference type="PANTHER" id="PTHR43877">
    <property type="entry name" value="AMINOALKYLPHOSPHONATE N-ACETYLTRANSFERASE-RELATED-RELATED"/>
    <property type="match status" value="1"/>
</dbReference>
<keyword evidence="2" id="KW-0012">Acyltransferase</keyword>
<dbReference type="InterPro" id="IPR016181">
    <property type="entry name" value="Acyl_CoA_acyltransferase"/>
</dbReference>
<keyword evidence="5" id="KW-1185">Reference proteome</keyword>
<dbReference type="Proteomes" id="UP000568380">
    <property type="component" value="Unassembled WGS sequence"/>
</dbReference>
<dbReference type="GO" id="GO:0005840">
    <property type="term" value="C:ribosome"/>
    <property type="evidence" value="ECO:0007669"/>
    <property type="project" value="UniProtKB-KW"/>
</dbReference>
<dbReference type="InterPro" id="IPR000182">
    <property type="entry name" value="GNAT_dom"/>
</dbReference>
<feature type="domain" description="N-acetyltransferase" evidence="3">
    <location>
        <begin position="1"/>
        <end position="152"/>
    </location>
</feature>
<organism evidence="4 5">
    <name type="scientific">Nonomuraea endophytica</name>
    <dbReference type="NCBI Taxonomy" id="714136"/>
    <lineage>
        <taxon>Bacteria</taxon>
        <taxon>Bacillati</taxon>
        <taxon>Actinomycetota</taxon>
        <taxon>Actinomycetes</taxon>
        <taxon>Streptosporangiales</taxon>
        <taxon>Streptosporangiaceae</taxon>
        <taxon>Nonomuraea</taxon>
    </lineage>
</organism>
<dbReference type="CDD" id="cd04301">
    <property type="entry name" value="NAT_SF"/>
    <property type="match status" value="1"/>
</dbReference>
<dbReference type="PROSITE" id="PS51186">
    <property type="entry name" value="GNAT"/>
    <property type="match status" value="1"/>
</dbReference>
<dbReference type="InterPro" id="IPR050832">
    <property type="entry name" value="Bact_Acetyltransf"/>
</dbReference>
<protein>
    <submittedName>
        <fullName evidence="4">Ribosomal protein S18 acetylase RimI-like enzyme</fullName>
    </submittedName>
</protein>
<dbReference type="GO" id="GO:0016747">
    <property type="term" value="F:acyltransferase activity, transferring groups other than amino-acyl groups"/>
    <property type="evidence" value="ECO:0007669"/>
    <property type="project" value="InterPro"/>
</dbReference>
<keyword evidence="4" id="KW-0687">Ribonucleoprotein</keyword>
<evidence type="ECO:0000313" key="4">
    <source>
        <dbReference type="EMBL" id="MBB5080896.1"/>
    </source>
</evidence>
<evidence type="ECO:0000313" key="5">
    <source>
        <dbReference type="Proteomes" id="UP000568380"/>
    </source>
</evidence>
<name>A0A7W8A776_9ACTN</name>
<sequence length="152" mass="16999">MTVRPATRADIPELVRLREVLADRMAEDAGAPADDDWQEPYAKSLHERLGDPDVAVLVIDGDDGLAACGIGFIFQRFPGPGRWDGRFGYILGMATDPRHRRQGHGRAIMDALMSWYRDNDITRVDLHATSDGEPLYRSMGFTQPYPALTWLA</sequence>
<dbReference type="EMBL" id="JACHIN010000009">
    <property type="protein sequence ID" value="MBB5080896.1"/>
    <property type="molecule type" value="Genomic_DNA"/>
</dbReference>
<evidence type="ECO:0000256" key="2">
    <source>
        <dbReference type="ARBA" id="ARBA00023315"/>
    </source>
</evidence>
<gene>
    <name evidence="4" type="ORF">HNR40_006385</name>
</gene>